<dbReference type="PANTHER" id="PTHR11686:SF62">
    <property type="entry name" value="GLUTATHIONE HYDROLASE"/>
    <property type="match status" value="1"/>
</dbReference>
<dbReference type="GO" id="GO:0036374">
    <property type="term" value="F:glutathione hydrolase activity"/>
    <property type="evidence" value="ECO:0007669"/>
    <property type="project" value="UniProtKB-UniRule"/>
</dbReference>
<organism evidence="10 11">
    <name type="scientific">Letharia columbiana</name>
    <dbReference type="NCBI Taxonomy" id="112416"/>
    <lineage>
        <taxon>Eukaryota</taxon>
        <taxon>Fungi</taxon>
        <taxon>Dikarya</taxon>
        <taxon>Ascomycota</taxon>
        <taxon>Pezizomycotina</taxon>
        <taxon>Lecanoromycetes</taxon>
        <taxon>OSLEUM clade</taxon>
        <taxon>Lecanoromycetidae</taxon>
        <taxon>Lecanorales</taxon>
        <taxon>Lecanorineae</taxon>
        <taxon>Parmeliaceae</taxon>
        <taxon>Letharia</taxon>
    </lineage>
</organism>
<evidence type="ECO:0000313" key="10">
    <source>
        <dbReference type="EMBL" id="KAF6235219.1"/>
    </source>
</evidence>
<keyword evidence="8" id="KW-0808">Transferase</keyword>
<dbReference type="InterPro" id="IPR029055">
    <property type="entry name" value="Ntn_hydrolases_N"/>
</dbReference>
<comment type="catalytic activity">
    <reaction evidence="1 8">
        <text>an S-substituted glutathione + H2O = an S-substituted L-cysteinylglycine + L-glutamate</text>
        <dbReference type="Rhea" id="RHEA:59468"/>
        <dbReference type="ChEBI" id="CHEBI:15377"/>
        <dbReference type="ChEBI" id="CHEBI:29985"/>
        <dbReference type="ChEBI" id="CHEBI:90779"/>
        <dbReference type="ChEBI" id="CHEBI:143103"/>
        <dbReference type="EC" id="3.4.19.13"/>
    </reaction>
</comment>
<evidence type="ECO:0000256" key="3">
    <source>
        <dbReference type="ARBA" id="ARBA00005115"/>
    </source>
</evidence>
<dbReference type="PANTHER" id="PTHR11686">
    <property type="entry name" value="GAMMA GLUTAMYL TRANSPEPTIDASE"/>
    <property type="match status" value="1"/>
</dbReference>
<evidence type="ECO:0000256" key="2">
    <source>
        <dbReference type="ARBA" id="ARBA00001089"/>
    </source>
</evidence>
<dbReference type="EMBL" id="JACCJC010000025">
    <property type="protein sequence ID" value="KAF6235219.1"/>
    <property type="molecule type" value="Genomic_DNA"/>
</dbReference>
<accession>A0A8H6FV05</accession>
<evidence type="ECO:0000256" key="4">
    <source>
        <dbReference type="ARBA" id="ARBA00009381"/>
    </source>
</evidence>
<evidence type="ECO:0000256" key="5">
    <source>
        <dbReference type="ARBA" id="ARBA00047417"/>
    </source>
</evidence>
<evidence type="ECO:0000256" key="1">
    <source>
        <dbReference type="ARBA" id="ARBA00001049"/>
    </source>
</evidence>
<keyword evidence="9" id="KW-0732">Signal</keyword>
<sequence>MTRCTWRRIGYITSICSLLSLSCAGFAPPQALLDLQAQQTKHDRLGAVASENRVCSQIGIDLLKAGGNAADALVGTTLCIGVVDCHHSGLGGGGFALVRSANGSYESVDFRETAPAAAFRDMYKNNVLGSVFGGLARYFDTANTSVLWLRYCSGVPGEIKGLHYIHENHGFLPWSTLVQPAINLARDGFIVGRDFAKAMALTTAYYGYDFLSKEPTWAEDFAPNGTRVEAGDVMTRKRYARTLEAIAVSGPDAFYEGQLAEATIRALHETNGSMTMEDLAKYRIISRTPVQIEYKGFRLHGCGAPASGAVALSVMKVLEGYEDFGQRHTMNLSTHRLDEAIRFGYGKRASLGDPDFVDGITAYEAGMLDQTSADEIRARISDRHTLNVSDYDPDGFESHENHGTSHIATADASGMAISMTTTVNLFFGSGVMVPETGVIMNDQMADFSVPNISNVFGYYPSPANYVRPNKRSMSSITPIMAESANGTLFAILGASGGSRIITTVIQTALNILERKMTVHQALKQPRLHDQLLPNQVTFEWDYDNSTIDYMIGRSHNVTWGPAGSSSQAIGITNGHFEAAGEPRQHDSAGLTA</sequence>
<dbReference type="InterPro" id="IPR000101">
    <property type="entry name" value="GGT_peptidase"/>
</dbReference>
<comment type="caution">
    <text evidence="10">The sequence shown here is derived from an EMBL/GenBank/DDBJ whole genome shotgun (WGS) entry which is preliminary data.</text>
</comment>
<dbReference type="GO" id="GO:0006751">
    <property type="term" value="P:glutathione catabolic process"/>
    <property type="evidence" value="ECO:0007669"/>
    <property type="project" value="UniProtKB-UniRule"/>
</dbReference>
<keyword evidence="8" id="KW-0378">Hydrolase</keyword>
<gene>
    <name evidence="10" type="ORF">HO173_006413</name>
</gene>
<dbReference type="Proteomes" id="UP000578531">
    <property type="component" value="Unassembled WGS sequence"/>
</dbReference>
<proteinExistence type="inferred from homology"/>
<dbReference type="GO" id="GO:0103068">
    <property type="term" value="F:leukotriene C4 gamma-glutamyl transferase activity"/>
    <property type="evidence" value="ECO:0007669"/>
    <property type="project" value="UniProtKB-EC"/>
</dbReference>
<comment type="function">
    <text evidence="8">Cleaves the gamma-glutamyl peptide bond of glutathione and glutathione conjugates.</text>
</comment>
<evidence type="ECO:0000256" key="7">
    <source>
        <dbReference type="PIRSR" id="PIRSR600101-2"/>
    </source>
</evidence>
<reference evidence="10 11" key="1">
    <citation type="journal article" date="2020" name="Genomics">
        <title>Complete, high-quality genomes from long-read metagenomic sequencing of two wolf lichen thalli reveals enigmatic genome architecture.</title>
        <authorList>
            <person name="McKenzie S.K."/>
            <person name="Walston R.F."/>
            <person name="Allen J.L."/>
        </authorList>
    </citation>
    <scope>NUCLEOTIDE SEQUENCE [LARGE SCALE GENOMIC DNA]</scope>
    <source>
        <strain evidence="10">WasteWater2</strain>
    </source>
</reference>
<comment type="pathway">
    <text evidence="3 8">Sulfur metabolism; glutathione metabolism.</text>
</comment>
<dbReference type="PROSITE" id="PS51257">
    <property type="entry name" value="PROKAR_LIPOPROTEIN"/>
    <property type="match status" value="1"/>
</dbReference>
<feature type="signal peptide" evidence="9">
    <location>
        <begin position="1"/>
        <end position="24"/>
    </location>
</feature>
<dbReference type="Gene3D" id="1.10.246.130">
    <property type="match status" value="1"/>
</dbReference>
<comment type="similarity">
    <text evidence="4">Belongs to the gamma-glutamyltransferase family.</text>
</comment>
<dbReference type="Pfam" id="PF01019">
    <property type="entry name" value="G_glu_transpept"/>
    <property type="match status" value="1"/>
</dbReference>
<name>A0A8H6FV05_9LECA</name>
<evidence type="ECO:0000313" key="11">
    <source>
        <dbReference type="Proteomes" id="UP000578531"/>
    </source>
</evidence>
<dbReference type="UniPathway" id="UPA00204"/>
<feature type="binding site" evidence="7">
    <location>
        <begin position="474"/>
        <end position="475"/>
    </location>
    <ligand>
        <name>L-glutamate</name>
        <dbReference type="ChEBI" id="CHEBI:29985"/>
    </ligand>
</feature>
<feature type="binding site" evidence="7">
    <location>
        <position position="497"/>
    </location>
    <ligand>
        <name>L-glutamate</name>
        <dbReference type="ChEBI" id="CHEBI:29985"/>
    </ligand>
</feature>
<feature type="active site" description="Nucleophile" evidence="6">
    <location>
        <position position="404"/>
    </location>
</feature>
<feature type="binding site" evidence="7">
    <location>
        <position position="446"/>
    </location>
    <ligand>
        <name>L-glutamate</name>
        <dbReference type="ChEBI" id="CHEBI:29985"/>
    </ligand>
</feature>
<dbReference type="FunFam" id="3.60.20.40:FF:000001">
    <property type="entry name" value="Gamma-glutamyltranspeptidase 1"/>
    <property type="match status" value="1"/>
</dbReference>
<dbReference type="SUPFAM" id="SSF56235">
    <property type="entry name" value="N-terminal nucleophile aminohydrolases (Ntn hydrolases)"/>
    <property type="match status" value="1"/>
</dbReference>
<dbReference type="EC" id="3.4.19.13" evidence="8"/>
<dbReference type="NCBIfam" id="TIGR00066">
    <property type="entry name" value="g_glut_trans"/>
    <property type="match status" value="1"/>
</dbReference>
<keyword evidence="11" id="KW-1185">Reference proteome</keyword>
<evidence type="ECO:0000256" key="6">
    <source>
        <dbReference type="PIRSR" id="PIRSR600101-1"/>
    </source>
</evidence>
<dbReference type="InterPro" id="IPR043138">
    <property type="entry name" value="GGT_lsub"/>
</dbReference>
<dbReference type="OrthoDB" id="1081007at2759"/>
<dbReference type="PRINTS" id="PR01210">
    <property type="entry name" value="GGTRANSPTASE"/>
</dbReference>
<dbReference type="InterPro" id="IPR043137">
    <property type="entry name" value="GGT_ssub_C"/>
</dbReference>
<feature type="binding site" evidence="7">
    <location>
        <position position="111"/>
    </location>
    <ligand>
        <name>L-glutamate</name>
        <dbReference type="ChEBI" id="CHEBI:29985"/>
    </ligand>
</feature>
<keyword evidence="8" id="KW-0012">Acyltransferase</keyword>
<evidence type="ECO:0000256" key="9">
    <source>
        <dbReference type="SAM" id="SignalP"/>
    </source>
</evidence>
<evidence type="ECO:0000256" key="8">
    <source>
        <dbReference type="RuleBase" id="RU368068"/>
    </source>
</evidence>
<dbReference type="RefSeq" id="XP_037164590.1">
    <property type="nucleotide sequence ID" value="XM_037308324.1"/>
</dbReference>
<feature type="binding site" evidence="7">
    <location>
        <begin position="422"/>
        <end position="424"/>
    </location>
    <ligand>
        <name>L-glutamate</name>
        <dbReference type="ChEBI" id="CHEBI:29985"/>
    </ligand>
</feature>
<dbReference type="EC" id="2.3.2.2" evidence="8"/>
<dbReference type="Gene3D" id="3.60.20.40">
    <property type="match status" value="1"/>
</dbReference>
<dbReference type="GO" id="GO:0005886">
    <property type="term" value="C:plasma membrane"/>
    <property type="evidence" value="ECO:0007669"/>
    <property type="project" value="TreeGrafter"/>
</dbReference>
<protein>
    <recommendedName>
        <fullName evidence="8">Glutathione hydrolase</fullName>
        <ecNumber evidence="8">2.3.2.2</ecNumber>
        <ecNumber evidence="8">3.4.19.13</ecNumber>
    </recommendedName>
    <alternativeName>
        <fullName evidence="8">Gamma-glutamyltransferase</fullName>
    </alternativeName>
    <alternativeName>
        <fullName evidence="8">Gamma-glutamyltranspeptidase</fullName>
    </alternativeName>
</protein>
<comment type="catalytic activity">
    <reaction evidence="2 8">
        <text>glutathione + H2O = L-cysteinylglycine + L-glutamate</text>
        <dbReference type="Rhea" id="RHEA:28807"/>
        <dbReference type="ChEBI" id="CHEBI:15377"/>
        <dbReference type="ChEBI" id="CHEBI:29985"/>
        <dbReference type="ChEBI" id="CHEBI:57925"/>
        <dbReference type="ChEBI" id="CHEBI:61694"/>
        <dbReference type="EC" id="3.4.19.13"/>
    </reaction>
</comment>
<dbReference type="GeneID" id="59288074"/>
<dbReference type="AlphaFoldDB" id="A0A8H6FV05"/>
<comment type="catalytic activity">
    <reaction evidence="5 8">
        <text>an N-terminal (5-L-glutamyl)-[peptide] + an alpha-amino acid = 5-L-glutamyl amino acid + an N-terminal L-alpha-aminoacyl-[peptide]</text>
        <dbReference type="Rhea" id="RHEA:23904"/>
        <dbReference type="Rhea" id="RHEA-COMP:9780"/>
        <dbReference type="Rhea" id="RHEA-COMP:9795"/>
        <dbReference type="ChEBI" id="CHEBI:77644"/>
        <dbReference type="ChEBI" id="CHEBI:78597"/>
        <dbReference type="ChEBI" id="CHEBI:78599"/>
        <dbReference type="ChEBI" id="CHEBI:78608"/>
        <dbReference type="EC" id="2.3.2.2"/>
    </reaction>
</comment>
<feature type="chain" id="PRO_5034219292" description="Glutathione hydrolase" evidence="9">
    <location>
        <begin position="25"/>
        <end position="592"/>
    </location>
</feature>